<keyword evidence="3" id="KW-0812">Transmembrane</keyword>
<evidence type="ECO:0000256" key="3">
    <source>
        <dbReference type="ARBA" id="ARBA00022968"/>
    </source>
</evidence>
<dbReference type="PROSITE" id="PS51352">
    <property type="entry name" value="THIOREDOXIN_2"/>
    <property type="match status" value="1"/>
</dbReference>
<protein>
    <submittedName>
        <fullName evidence="7">TlpA family protein disulfide reductase</fullName>
    </submittedName>
</protein>
<name>A0A4R6C0Q1_9STAP</name>
<evidence type="ECO:0000256" key="1">
    <source>
        <dbReference type="ARBA" id="ARBA00004196"/>
    </source>
</evidence>
<dbReference type="InterPro" id="IPR013740">
    <property type="entry name" value="Redoxin"/>
</dbReference>
<dbReference type="InterPro" id="IPR036249">
    <property type="entry name" value="Thioredoxin-like_sf"/>
</dbReference>
<dbReference type="InterPro" id="IPR050553">
    <property type="entry name" value="Thioredoxin_ResA/DsbE_sf"/>
</dbReference>
<dbReference type="Proteomes" id="UP000294843">
    <property type="component" value="Unassembled WGS sequence"/>
</dbReference>
<evidence type="ECO:0000259" key="6">
    <source>
        <dbReference type="PROSITE" id="PS51352"/>
    </source>
</evidence>
<accession>A0A4R6C0Q1</accession>
<dbReference type="GO" id="GO:0016491">
    <property type="term" value="F:oxidoreductase activity"/>
    <property type="evidence" value="ECO:0007669"/>
    <property type="project" value="InterPro"/>
</dbReference>
<keyword evidence="4" id="KW-1015">Disulfide bond</keyword>
<dbReference type="AlphaFoldDB" id="A0A4R6C0Q1"/>
<evidence type="ECO:0000256" key="2">
    <source>
        <dbReference type="ARBA" id="ARBA00022748"/>
    </source>
</evidence>
<organism evidence="7 8">
    <name type="scientific">Macrococcus bovicus</name>
    <dbReference type="NCBI Taxonomy" id="69968"/>
    <lineage>
        <taxon>Bacteria</taxon>
        <taxon>Bacillati</taxon>
        <taxon>Bacillota</taxon>
        <taxon>Bacilli</taxon>
        <taxon>Bacillales</taxon>
        <taxon>Staphylococcaceae</taxon>
        <taxon>Macrococcus</taxon>
    </lineage>
</organism>
<dbReference type="InterPro" id="IPR017937">
    <property type="entry name" value="Thioredoxin_CS"/>
</dbReference>
<dbReference type="GO" id="GO:0017004">
    <property type="term" value="P:cytochrome complex assembly"/>
    <property type="evidence" value="ECO:0007669"/>
    <property type="project" value="UniProtKB-KW"/>
</dbReference>
<dbReference type="PANTHER" id="PTHR42852:SF6">
    <property type="entry name" value="THIOL:DISULFIDE INTERCHANGE PROTEIN DSBE"/>
    <property type="match status" value="1"/>
</dbReference>
<evidence type="ECO:0000256" key="4">
    <source>
        <dbReference type="ARBA" id="ARBA00023157"/>
    </source>
</evidence>
<dbReference type="RefSeq" id="WP_133451419.1">
    <property type="nucleotide sequence ID" value="NZ_SCWF01000003.1"/>
</dbReference>
<sequence length="179" mass="20657">MKRIVMWVLSGIFMLLAAYSVYTVVHQDPAELKVSGQAHYMNNRNISKEPVQSLEGQKLELSRELSADINIINFWASWCEPCNQEMPELIQYNQEKPNHIKLIGMNVQDKEKGRTSFLNKYQPDYPIVIGSERMVKQYKIYNIPTTIFVNKEGRVLTTYVGELEAGKLETLIQEVEGRS</sequence>
<dbReference type="EMBL" id="SCWF01000003">
    <property type="protein sequence ID" value="TDM14693.1"/>
    <property type="molecule type" value="Genomic_DNA"/>
</dbReference>
<comment type="caution">
    <text evidence="7">The sequence shown here is derived from an EMBL/GenBank/DDBJ whole genome shotgun (WGS) entry which is preliminary data.</text>
</comment>
<comment type="subcellular location">
    <subcellularLocation>
        <location evidence="1">Cell envelope</location>
    </subcellularLocation>
</comment>
<evidence type="ECO:0000313" key="8">
    <source>
        <dbReference type="Proteomes" id="UP000294843"/>
    </source>
</evidence>
<keyword evidence="3" id="KW-0735">Signal-anchor</keyword>
<dbReference type="SUPFAM" id="SSF52833">
    <property type="entry name" value="Thioredoxin-like"/>
    <property type="match status" value="1"/>
</dbReference>
<dbReference type="PROSITE" id="PS00194">
    <property type="entry name" value="THIOREDOXIN_1"/>
    <property type="match status" value="1"/>
</dbReference>
<keyword evidence="8" id="KW-1185">Reference proteome</keyword>
<gene>
    <name evidence="7" type="ORF">ERX55_04565</name>
</gene>
<keyword evidence="2" id="KW-0201">Cytochrome c-type biogenesis</keyword>
<evidence type="ECO:0000313" key="7">
    <source>
        <dbReference type="EMBL" id="TDM14693.1"/>
    </source>
</evidence>
<dbReference type="Gene3D" id="3.40.30.10">
    <property type="entry name" value="Glutaredoxin"/>
    <property type="match status" value="1"/>
</dbReference>
<dbReference type="InterPro" id="IPR013766">
    <property type="entry name" value="Thioredoxin_domain"/>
</dbReference>
<dbReference type="Pfam" id="PF08534">
    <property type="entry name" value="Redoxin"/>
    <property type="match status" value="1"/>
</dbReference>
<dbReference type="OrthoDB" id="25753at2"/>
<dbReference type="PANTHER" id="PTHR42852">
    <property type="entry name" value="THIOL:DISULFIDE INTERCHANGE PROTEIN DSBE"/>
    <property type="match status" value="1"/>
</dbReference>
<dbReference type="CDD" id="cd02966">
    <property type="entry name" value="TlpA_like_family"/>
    <property type="match status" value="1"/>
</dbReference>
<evidence type="ECO:0000256" key="5">
    <source>
        <dbReference type="ARBA" id="ARBA00023284"/>
    </source>
</evidence>
<feature type="domain" description="Thioredoxin" evidence="6">
    <location>
        <begin position="32"/>
        <end position="177"/>
    </location>
</feature>
<dbReference type="GO" id="GO:0030313">
    <property type="term" value="C:cell envelope"/>
    <property type="evidence" value="ECO:0007669"/>
    <property type="project" value="UniProtKB-SubCell"/>
</dbReference>
<proteinExistence type="predicted"/>
<reference evidence="7 8" key="1">
    <citation type="submission" date="2019-01" db="EMBL/GenBank/DDBJ databases">
        <title>Draft genome sequences of the type strains of six Macrococcus species.</title>
        <authorList>
            <person name="Mazhar S."/>
            <person name="Altermann E."/>
            <person name="Hill C."/>
            <person name="Mcauliffe O."/>
        </authorList>
    </citation>
    <scope>NUCLEOTIDE SEQUENCE [LARGE SCALE GENOMIC DNA]</scope>
    <source>
        <strain evidence="7 8">ATCC 51825</strain>
    </source>
</reference>
<keyword evidence="5" id="KW-0676">Redox-active center</keyword>